<accession>A0A5J6T591</accession>
<name>A0A5J6T591_9CAUD</name>
<organism evidence="1 2">
    <name type="scientific">Microbacterium phage PhriedRice</name>
    <dbReference type="NCBI Taxonomy" id="2652407"/>
    <lineage>
        <taxon>Viruses</taxon>
        <taxon>Duplodnaviria</taxon>
        <taxon>Heunggongvirae</taxon>
        <taxon>Uroviricota</taxon>
        <taxon>Caudoviricetes</taxon>
        <taxon>Eekayvirinae</taxon>
        <taxon>Akonivirus</taxon>
        <taxon>Akonivirus phedro</taxon>
    </lineage>
</organism>
<evidence type="ECO:0000313" key="1">
    <source>
        <dbReference type="EMBL" id="QFG04931.1"/>
    </source>
</evidence>
<sequence length="183" mass="20174">MKLTLLGVDPGVRDTGAVALVIDPSTRQLEVVTRVWNGVIQRDGFSVSIDEAFLLDLARFERGLRGDGPVLSGVEGYRPRGKNSRQDEEMTQLVQNVRATLPHCRIIDNTGIKDVVTQDLLQLFWVSRFKQATNHADLKSAARVALKIGIDGEATNILLSDYVRDNVFGGADKQWSLVSSPTQ</sequence>
<evidence type="ECO:0000313" key="2">
    <source>
        <dbReference type="Proteomes" id="UP000326946"/>
    </source>
</evidence>
<dbReference type="EMBL" id="MN310546">
    <property type="protein sequence ID" value="QFG04931.1"/>
    <property type="molecule type" value="Genomic_DNA"/>
</dbReference>
<evidence type="ECO:0008006" key="3">
    <source>
        <dbReference type="Google" id="ProtNLM"/>
    </source>
</evidence>
<reference evidence="1" key="1">
    <citation type="submission" date="2019-08" db="EMBL/GenBank/DDBJ databases">
        <authorList>
            <person name="Beers A.L."/>
            <person name="Becker A.J."/>
            <person name="Leyhe M.J."/>
            <person name="Li C.M."/>
            <person name="Maas J.R."/>
            <person name="Resendiz-Medina K.E."/>
            <person name="Seggerman F.M."/>
            <person name="Taylor S.B."/>
            <person name="Friedman J.A."/>
            <person name="Miller J.M."/>
            <person name="Boury N.M."/>
            <person name="Peters N.T."/>
            <person name="Gurney S.M.R."/>
            <person name="Garlena R.A."/>
            <person name="Russell D.A."/>
            <person name="Pope W.H."/>
            <person name="Jacobs-Sera D."/>
            <person name="Hatfull G.F."/>
        </authorList>
    </citation>
    <scope>NUCLEOTIDE SEQUENCE [LARGE SCALE GENOMIC DNA]</scope>
</reference>
<protein>
    <recommendedName>
        <fullName evidence="3">RuvC-like resolvase</fullName>
    </recommendedName>
</protein>
<gene>
    <name evidence="1" type="primary">8</name>
    <name evidence="1" type="ORF">SEA_PHRIEDRICE_8</name>
</gene>
<proteinExistence type="predicted"/>
<dbReference type="Proteomes" id="UP000326946">
    <property type="component" value="Segment"/>
</dbReference>